<organism evidence="1 2">
    <name type="scientific">Streptomyces ortus</name>
    <dbReference type="NCBI Taxonomy" id="2867268"/>
    <lineage>
        <taxon>Bacteria</taxon>
        <taxon>Bacillati</taxon>
        <taxon>Actinomycetota</taxon>
        <taxon>Actinomycetes</taxon>
        <taxon>Kitasatosporales</taxon>
        <taxon>Streptomycetaceae</taxon>
        <taxon>Streptomyces</taxon>
    </lineage>
</organism>
<protein>
    <submittedName>
        <fullName evidence="1">Uncharacterized protein</fullName>
    </submittedName>
</protein>
<evidence type="ECO:0000313" key="2">
    <source>
        <dbReference type="Proteomes" id="UP001165590"/>
    </source>
</evidence>
<accession>A0ABT3V4K1</accession>
<evidence type="ECO:0000313" key="1">
    <source>
        <dbReference type="EMBL" id="MCX4234685.1"/>
    </source>
</evidence>
<gene>
    <name evidence="1" type="ORF">K3769_18200</name>
</gene>
<sequence>MGPDEFAPDGEPPRGPCHVQDRAARLVDAGLSHDDDQATEPAARSLKEHLDLVPLRPIEAGADGAGAFGFDRRDER</sequence>
<keyword evidence="2" id="KW-1185">Reference proteome</keyword>
<proteinExistence type="predicted"/>
<dbReference type="EMBL" id="JAIFZO010000002">
    <property type="protein sequence ID" value="MCX4234685.1"/>
    <property type="molecule type" value="Genomic_DNA"/>
</dbReference>
<dbReference type="RefSeq" id="WP_267027462.1">
    <property type="nucleotide sequence ID" value="NZ_JAIFZO010000002.1"/>
</dbReference>
<comment type="caution">
    <text evidence="1">The sequence shown here is derived from an EMBL/GenBank/DDBJ whole genome shotgun (WGS) entry which is preliminary data.</text>
</comment>
<name>A0ABT3V4K1_9ACTN</name>
<reference evidence="1" key="1">
    <citation type="journal article" date="2022" name="bioRxiv">
        <title>Discovery and biosynthetic assessment of Streptomyces ortus sp nov. isolated from a deep-sea sponge.</title>
        <authorList>
            <person name="Williams S.E."/>
        </authorList>
    </citation>
    <scope>NUCLEOTIDE SEQUENCE</scope>
    <source>
        <strain evidence="1">A15ISP2-DRY2</strain>
    </source>
</reference>
<dbReference type="Proteomes" id="UP001165590">
    <property type="component" value="Unassembled WGS sequence"/>
</dbReference>